<name>A0A0G2I6X7_9EURO</name>
<feature type="domain" description="C3H1-type" evidence="3">
    <location>
        <begin position="163"/>
        <end position="192"/>
    </location>
</feature>
<sequence length="574" mass="62481">MQPEFCITRPNGVVSALIAVDELPPFVAIRGVPRCLSHIDDAHGMTNVGTLGSRGQFYTIDVAVEANTRPINVGLVNGVPSGEIAIELQSAITIGGNGIFRQSGPVDAAIWSPNSEERTIMTWRNGVNDNAVTNTGQEVARLDDSTPQRRESASQNANNPKTPPKKEYCSFWIRRGECDYAQQGCLFKHQMPRDPETLGRLGLRDIPRWYREKYKVKSIVGSDGMDTRGNVDRGWRPMGLMSPMFPGPFPATKYGLPPPRFNVDLAEEEDGNGGPRYAPVVSTNFAPNGAQFAHDMGANMLSTSICSSLSEKYNMAVSMADDKSVWNEFGHSAIHDPVGYCASTSAVSTRIPSMAFVNVANAATNQHGINRNCIVHSHSPGQTDTSRTNSIWAMTNRNNDEMSSSLLSPFQSMTVTEPLGPTTSEQLMNNKSKPHPFQPQTTHASSSNSSFPTDYVYRNSVTPATKSQVGLLSSFSSPIPSPTRTQSFRSSRSAWTGPTRGTAITAPLENASGTLTSHFGDSTRYGSPNPSLKPIGFNQNGEDWRQRRMKQIAENDPFGLSLDEDARRPGSGRG</sequence>
<dbReference type="InterPro" id="IPR000571">
    <property type="entry name" value="Znf_CCCH"/>
</dbReference>
<protein>
    <recommendedName>
        <fullName evidence="3">C3H1-type domain-containing protein</fullName>
    </recommendedName>
</protein>
<proteinExistence type="predicted"/>
<evidence type="ECO:0000259" key="3">
    <source>
        <dbReference type="PROSITE" id="PS50103"/>
    </source>
</evidence>
<evidence type="ECO:0000256" key="1">
    <source>
        <dbReference type="PROSITE-ProRule" id="PRU00723"/>
    </source>
</evidence>
<comment type="caution">
    <text evidence="4">The sequence shown here is derived from an EMBL/GenBank/DDBJ whole genome shotgun (WGS) entry which is preliminary data.</text>
</comment>
<evidence type="ECO:0000256" key="2">
    <source>
        <dbReference type="SAM" id="MobiDB-lite"/>
    </source>
</evidence>
<feature type="compositionally biased region" description="Polar residues" evidence="2">
    <location>
        <begin position="438"/>
        <end position="451"/>
    </location>
</feature>
<accession>A0A0G2I6X7</accession>
<feature type="compositionally biased region" description="Polar residues" evidence="2">
    <location>
        <begin position="126"/>
        <end position="137"/>
    </location>
</feature>
<feature type="region of interest" description="Disordered" evidence="2">
    <location>
        <begin position="521"/>
        <end position="574"/>
    </location>
</feature>
<evidence type="ECO:0000313" key="5">
    <source>
        <dbReference type="Proteomes" id="UP000034164"/>
    </source>
</evidence>
<gene>
    <name evidence="4" type="ORF">EMCG_08009</name>
</gene>
<keyword evidence="1" id="KW-0863">Zinc-finger</keyword>
<dbReference type="PROSITE" id="PS50103">
    <property type="entry name" value="ZF_C3H1"/>
    <property type="match status" value="1"/>
</dbReference>
<dbReference type="VEuPathDB" id="FungiDB:EMCG_08009"/>
<feature type="compositionally biased region" description="Polar residues" evidence="2">
    <location>
        <begin position="483"/>
        <end position="496"/>
    </location>
</feature>
<dbReference type="Proteomes" id="UP000034164">
    <property type="component" value="Unassembled WGS sequence"/>
</dbReference>
<reference evidence="5" key="1">
    <citation type="journal article" date="2015" name="PLoS Genet.">
        <title>The dynamic genome and transcriptome of the human fungal pathogen Blastomyces and close relative Emmonsia.</title>
        <authorList>
            <person name="Munoz J.F."/>
            <person name="Gauthier G.M."/>
            <person name="Desjardins C.A."/>
            <person name="Gallo J.E."/>
            <person name="Holder J."/>
            <person name="Sullivan T.D."/>
            <person name="Marty A.J."/>
            <person name="Carmen J.C."/>
            <person name="Chen Z."/>
            <person name="Ding L."/>
            <person name="Gujja S."/>
            <person name="Magrini V."/>
            <person name="Misas E."/>
            <person name="Mitreva M."/>
            <person name="Priest M."/>
            <person name="Saif S."/>
            <person name="Whiston E.A."/>
            <person name="Young S."/>
            <person name="Zeng Q."/>
            <person name="Goldman W.E."/>
            <person name="Mardis E.R."/>
            <person name="Taylor J.W."/>
            <person name="McEwen J.G."/>
            <person name="Clay O.K."/>
            <person name="Klein B.S."/>
            <person name="Cuomo C.A."/>
        </authorList>
    </citation>
    <scope>NUCLEOTIDE SEQUENCE [LARGE SCALE GENOMIC DNA]</scope>
    <source>
        <strain evidence="5">UAMH 3008</strain>
    </source>
</reference>
<keyword evidence="1" id="KW-0862">Zinc</keyword>
<feature type="region of interest" description="Disordered" evidence="2">
    <location>
        <begin position="475"/>
        <end position="505"/>
    </location>
</feature>
<feature type="region of interest" description="Disordered" evidence="2">
    <location>
        <begin position="126"/>
        <end position="165"/>
    </location>
</feature>
<feature type="compositionally biased region" description="Basic and acidic residues" evidence="2">
    <location>
        <begin position="140"/>
        <end position="152"/>
    </location>
</feature>
<keyword evidence="1" id="KW-0479">Metal-binding</keyword>
<dbReference type="OrthoDB" id="5355510at2759"/>
<evidence type="ECO:0000313" key="4">
    <source>
        <dbReference type="EMBL" id="KKZ66238.1"/>
    </source>
</evidence>
<feature type="compositionally biased region" description="Polar residues" evidence="2">
    <location>
        <begin position="414"/>
        <end position="431"/>
    </location>
</feature>
<organism evidence="4 5">
    <name type="scientific">[Emmonsia] crescens</name>
    <dbReference type="NCBI Taxonomy" id="73230"/>
    <lineage>
        <taxon>Eukaryota</taxon>
        <taxon>Fungi</taxon>
        <taxon>Dikarya</taxon>
        <taxon>Ascomycota</taxon>
        <taxon>Pezizomycotina</taxon>
        <taxon>Eurotiomycetes</taxon>
        <taxon>Eurotiomycetidae</taxon>
        <taxon>Onygenales</taxon>
        <taxon>Ajellomycetaceae</taxon>
        <taxon>Emergomyces</taxon>
    </lineage>
</organism>
<feature type="region of interest" description="Disordered" evidence="2">
    <location>
        <begin position="414"/>
        <end position="451"/>
    </location>
</feature>
<feature type="zinc finger region" description="C3H1-type" evidence="1">
    <location>
        <begin position="163"/>
        <end position="192"/>
    </location>
</feature>
<dbReference type="EMBL" id="LCZI01000501">
    <property type="protein sequence ID" value="KKZ66238.1"/>
    <property type="molecule type" value="Genomic_DNA"/>
</dbReference>
<dbReference type="AlphaFoldDB" id="A0A0G2I6X7"/>
<feature type="compositionally biased region" description="Polar residues" evidence="2">
    <location>
        <begin position="521"/>
        <end position="530"/>
    </location>
</feature>
<dbReference type="GO" id="GO:0008270">
    <property type="term" value="F:zinc ion binding"/>
    <property type="evidence" value="ECO:0007669"/>
    <property type="project" value="UniProtKB-KW"/>
</dbReference>